<protein>
    <submittedName>
        <fullName evidence="1">Uncharacterized protein</fullName>
    </submittedName>
</protein>
<sequence>MGATHYFQRYSKPENWLTNSTLLLFQYLYNHDSKRFEDFLEGLIGSEENISISIGPDFEQQVREYSSVPDGHIYQKGFRILIEAKPHGELREGQLLDHIEAFTDNNSERILLALTKEKVSEASSKTIKSKIKERYPQKSTNVNFATVTYEEIILNFEEVLHEHELTMKEIIADYDSLCQEKGVISLEKYRMLVAPTGDSYQENRKYDVYYDPIDRTHTRNFKYLGLYKNKAIRGVGEVKYIVACNLINGKLTAAEGYEEVFENLSDENKMAIIGIIRNTDYYDLSRGKRFFVVDKFHDTNFLKVSHGGLRKKKYMLLKEIDGFDVEISSQKLADLLGGKQWN</sequence>
<evidence type="ECO:0000313" key="2">
    <source>
        <dbReference type="Proteomes" id="UP000218831"/>
    </source>
</evidence>
<accession>A0A2A2GA30</accession>
<keyword evidence="2" id="KW-1185">Reference proteome</keyword>
<dbReference type="AlphaFoldDB" id="A0A2A2GA30"/>
<dbReference type="RefSeq" id="WP_095606900.1">
    <property type="nucleotide sequence ID" value="NZ_NSKE01000007.1"/>
</dbReference>
<organism evidence="1 2">
    <name type="scientific">Fodinibius salipaludis</name>
    <dbReference type="NCBI Taxonomy" id="2032627"/>
    <lineage>
        <taxon>Bacteria</taxon>
        <taxon>Pseudomonadati</taxon>
        <taxon>Balneolota</taxon>
        <taxon>Balneolia</taxon>
        <taxon>Balneolales</taxon>
        <taxon>Balneolaceae</taxon>
        <taxon>Fodinibius</taxon>
    </lineage>
</organism>
<comment type="caution">
    <text evidence="1">The sequence shown here is derived from an EMBL/GenBank/DDBJ whole genome shotgun (WGS) entry which is preliminary data.</text>
</comment>
<reference evidence="1 2" key="1">
    <citation type="submission" date="2017-08" db="EMBL/GenBank/DDBJ databases">
        <title>Aliifodinibius alkalisoli sp. nov., isolated from saline alkaline soil.</title>
        <authorList>
            <person name="Liu D."/>
            <person name="Zhang G."/>
        </authorList>
    </citation>
    <scope>NUCLEOTIDE SEQUENCE [LARGE SCALE GENOMIC DNA]</scope>
    <source>
        <strain evidence="1 2">WN023</strain>
    </source>
</reference>
<dbReference type="OrthoDB" id="6396118at2"/>
<proteinExistence type="predicted"/>
<gene>
    <name evidence="1" type="ORF">CK503_11195</name>
</gene>
<name>A0A2A2GA30_9BACT</name>
<evidence type="ECO:0000313" key="1">
    <source>
        <dbReference type="EMBL" id="PAU93709.1"/>
    </source>
</evidence>
<dbReference type="Proteomes" id="UP000218831">
    <property type="component" value="Unassembled WGS sequence"/>
</dbReference>
<dbReference type="EMBL" id="NSKE01000007">
    <property type="protein sequence ID" value="PAU93709.1"/>
    <property type="molecule type" value="Genomic_DNA"/>
</dbReference>